<dbReference type="InterPro" id="IPR035398">
    <property type="entry name" value="Bac_rhamnosid_C"/>
</dbReference>
<dbReference type="RefSeq" id="WP_071138323.1">
    <property type="nucleotide sequence ID" value="NZ_LT608328.1"/>
</dbReference>
<dbReference type="InterPro" id="IPR012341">
    <property type="entry name" value="6hp_glycosidase-like_sf"/>
</dbReference>
<dbReference type="KEGG" id="pmuc:ING2E5A_2233"/>
<dbReference type="GO" id="GO:0030596">
    <property type="term" value="F:alpha-L-rhamnosidase activity"/>
    <property type="evidence" value="ECO:0007669"/>
    <property type="project" value="UniProtKB-EC"/>
</dbReference>
<accession>A0A1G4G927</accession>
<dbReference type="Proteomes" id="UP000178485">
    <property type="component" value="Chromosome i"/>
</dbReference>
<evidence type="ECO:0000259" key="5">
    <source>
        <dbReference type="Pfam" id="PF08531"/>
    </source>
</evidence>
<evidence type="ECO:0000256" key="2">
    <source>
        <dbReference type="ARBA" id="ARBA00012652"/>
    </source>
</evidence>
<dbReference type="InterPro" id="IPR035396">
    <property type="entry name" value="Bac_rhamnosid6H"/>
</dbReference>
<dbReference type="Gene3D" id="2.60.120.260">
    <property type="entry name" value="Galactose-binding domain-like"/>
    <property type="match status" value="2"/>
</dbReference>
<dbReference type="STRING" id="1642646.ING2E5A_2233"/>
<reference evidence="8 9" key="1">
    <citation type="submission" date="2016-08" db="EMBL/GenBank/DDBJ databases">
        <authorList>
            <person name="Seilhamer J.J."/>
        </authorList>
    </citation>
    <scope>NUCLEOTIDE SEQUENCE [LARGE SCALE GENOMIC DNA]</scope>
    <source>
        <strain evidence="8">ING2-E5A</strain>
    </source>
</reference>
<dbReference type="Pfam" id="PF17390">
    <property type="entry name" value="Bac_rhamnosid_C"/>
    <property type="match status" value="1"/>
</dbReference>
<dbReference type="Pfam" id="PF08531">
    <property type="entry name" value="Bac_rhamnosid_N"/>
    <property type="match status" value="1"/>
</dbReference>
<evidence type="ECO:0000256" key="1">
    <source>
        <dbReference type="ARBA" id="ARBA00001445"/>
    </source>
</evidence>
<evidence type="ECO:0000259" key="6">
    <source>
        <dbReference type="Pfam" id="PF17389"/>
    </source>
</evidence>
<dbReference type="EMBL" id="LT608328">
    <property type="protein sequence ID" value="SCM59044.1"/>
    <property type="molecule type" value="Genomic_DNA"/>
</dbReference>
<evidence type="ECO:0000259" key="4">
    <source>
        <dbReference type="Pfam" id="PF05592"/>
    </source>
</evidence>
<dbReference type="Pfam" id="PF25788">
    <property type="entry name" value="Ig_Rha78A_N"/>
    <property type="match status" value="1"/>
</dbReference>
<evidence type="ECO:0000313" key="9">
    <source>
        <dbReference type="Proteomes" id="UP000178485"/>
    </source>
</evidence>
<dbReference type="Pfam" id="PF05592">
    <property type="entry name" value="Bac_rhamnosid"/>
    <property type="match status" value="1"/>
</dbReference>
<name>A0A1G4G927_9BACT</name>
<proteinExistence type="predicted"/>
<dbReference type="InterPro" id="IPR008928">
    <property type="entry name" value="6-hairpin_glycosidase_sf"/>
</dbReference>
<dbReference type="Gene3D" id="2.60.420.10">
    <property type="entry name" value="Maltose phosphorylase, domain 3"/>
    <property type="match status" value="1"/>
</dbReference>
<dbReference type="EC" id="3.2.1.40" evidence="2"/>
<comment type="catalytic activity">
    <reaction evidence="1">
        <text>Hydrolysis of terminal non-reducing alpha-L-rhamnose residues in alpha-L-rhamnosides.</text>
        <dbReference type="EC" id="3.2.1.40"/>
    </reaction>
</comment>
<feature type="domain" description="Alpha-L-rhamnosidase concanavalin-like" evidence="4">
    <location>
        <begin position="372"/>
        <end position="458"/>
    </location>
</feature>
<dbReference type="AlphaFoldDB" id="A0A1G4G927"/>
<protein>
    <recommendedName>
        <fullName evidence="2">alpha-L-rhamnosidase</fullName>
        <ecNumber evidence="2">3.2.1.40</ecNumber>
    </recommendedName>
</protein>
<dbReference type="Pfam" id="PF17389">
    <property type="entry name" value="Bac_rhamnosid6H"/>
    <property type="match status" value="1"/>
</dbReference>
<dbReference type="InterPro" id="IPR016007">
    <property type="entry name" value="Alpha_rhamnosid"/>
</dbReference>
<keyword evidence="3" id="KW-0378">Hydrolase</keyword>
<organism evidence="8 9">
    <name type="scientific">Petrimonas mucosa</name>
    <dbReference type="NCBI Taxonomy" id="1642646"/>
    <lineage>
        <taxon>Bacteria</taxon>
        <taxon>Pseudomonadati</taxon>
        <taxon>Bacteroidota</taxon>
        <taxon>Bacteroidia</taxon>
        <taxon>Bacteroidales</taxon>
        <taxon>Dysgonomonadaceae</taxon>
        <taxon>Petrimonas</taxon>
    </lineage>
</organism>
<dbReference type="InterPro" id="IPR008902">
    <property type="entry name" value="Rhamnosid_concanavalin"/>
</dbReference>
<evidence type="ECO:0000259" key="7">
    <source>
        <dbReference type="Pfam" id="PF17390"/>
    </source>
</evidence>
<dbReference type="Gene3D" id="2.60.40.10">
    <property type="entry name" value="Immunoglobulins"/>
    <property type="match status" value="1"/>
</dbReference>
<dbReference type="PANTHER" id="PTHR33307">
    <property type="entry name" value="ALPHA-RHAMNOSIDASE (EUROFUNG)"/>
    <property type="match status" value="1"/>
</dbReference>
<evidence type="ECO:0000313" key="8">
    <source>
        <dbReference type="EMBL" id="SCM59044.1"/>
    </source>
</evidence>
<dbReference type="InterPro" id="IPR013783">
    <property type="entry name" value="Ig-like_fold"/>
</dbReference>
<dbReference type="PIRSF" id="PIRSF010631">
    <property type="entry name" value="A-rhamnsds"/>
    <property type="match status" value="1"/>
</dbReference>
<dbReference type="InterPro" id="IPR013737">
    <property type="entry name" value="Bac_rhamnosid_N"/>
</dbReference>
<feature type="domain" description="Bacterial alpha-L-rhamnosidase N-terminal" evidence="5">
    <location>
        <begin position="190"/>
        <end position="360"/>
    </location>
</feature>
<feature type="domain" description="Alpha-L-rhamnosidase C-terminal" evidence="7">
    <location>
        <begin position="825"/>
        <end position="894"/>
    </location>
</feature>
<dbReference type="GO" id="GO:0005975">
    <property type="term" value="P:carbohydrate metabolic process"/>
    <property type="evidence" value="ECO:0007669"/>
    <property type="project" value="InterPro"/>
</dbReference>
<gene>
    <name evidence="8" type="ORF">ING2E5A_2233</name>
</gene>
<dbReference type="PANTHER" id="PTHR33307:SF11">
    <property type="entry name" value="ALPHA-L-RHAMNOSIDASE"/>
    <property type="match status" value="1"/>
</dbReference>
<feature type="domain" description="Alpha-L-rhamnosidase six-hairpin glycosidase" evidence="6">
    <location>
        <begin position="481"/>
        <end position="814"/>
    </location>
</feature>
<keyword evidence="9" id="KW-1185">Reference proteome</keyword>
<sequence>MNCILLLLVATIHLNCNLAGPSGSLTIGKQLCELEEAPLLVDTPTPRFGWQLHSTENGVSQTAYELEIFDSGGNIVWKSGKVISDQSQHIPYSGERPLEAGEQYGWRVRVWDNKGNGSPWSKMSQFRMAPDLNKLNAQWIGAIKRKDSNLPEGRDYHSVSDSSEKGERWRATNPLSKRSIYLRRTFKVQKRVKSAIVYISGLGHYELSLNGKKIGNDQFNPLWSDYDKTVYYNGYDLTAELTRGENAVGVLLGNGFYNEQGGRYKKMQVSFGPPTLFLKLCITYADGSTAEIISDNKWKYSPSPILFNSMYGGEDYDARLEQPGWDKPDFDDSNWRPVVVDDGPKGELRAQTATPVKEMEYFTVREIRRIGESYILDMGQNLSGYPAFTVTGKRGDKIRLTVAERINDDGSINQTQSGGPYYYEYTLKGEGEESWHPRFSYYGYRYIQIEGAKPAKSPDNRDIPVIREIRSCFVYNSAEPAGRFHSSNEIFNNAHTLIVNAIKSNMHAVFTDCPHREKLGWLEQIHLNGPGLYYNFNLGRLAPKIMQDIHDAQLPNGLITSIAPEYVIFEGGFRDSPEWGSAGVIFPFMYYQFYGDNSLIVKHYDVMKRYVDYLGTTAKEHIVSHGLGDWCDYREDQPYGVSHNTPVPLSATAHYYMVIDYLAQAAEMTGREEDLAYYSRLREDVKSAYNNAFFDKATGQYGTGSQASNAISLFAGLVDPEQKEAVIENLIKSIEANGYWLSTGDVGNRYLFQALARNGLNEMMYRMHNHSEVPGYGFQLQFGATTLTELWDPRKGASWNHFMMGQIEEWFYRSLAGIDLEENAYSGFKSFKIAPQVVGDLTDVEASYNTLYGTISVKWKVDNGQFVMDIEVPVNCEAKVYLPRETGYTTVKGGKYHFSKELGLHWQSSGR</sequence>
<evidence type="ECO:0000256" key="3">
    <source>
        <dbReference type="ARBA" id="ARBA00022801"/>
    </source>
</evidence>
<dbReference type="Gene3D" id="1.50.10.10">
    <property type="match status" value="1"/>
</dbReference>
<dbReference type="SUPFAM" id="SSF48208">
    <property type="entry name" value="Six-hairpin glycosidases"/>
    <property type="match status" value="1"/>
</dbReference>